<dbReference type="Gene3D" id="1.10.3230.30">
    <property type="entry name" value="Phage gp6-like head-tail connector protein"/>
    <property type="match status" value="1"/>
</dbReference>
<evidence type="ECO:0000313" key="2">
    <source>
        <dbReference type="Proteomes" id="UP000240865"/>
    </source>
</evidence>
<evidence type="ECO:0000313" key="1">
    <source>
        <dbReference type="EMBL" id="AUS03412.1"/>
    </source>
</evidence>
<reference evidence="1 2" key="1">
    <citation type="submission" date="2017-12" db="EMBL/GenBank/DDBJ databases">
        <authorList>
            <person name="Hurst M.R.H."/>
        </authorList>
    </citation>
    <scope>NUCLEOTIDE SEQUENCE [LARGE SCALE GENOMIC DNA]</scope>
</reference>
<keyword evidence="2" id="KW-1185">Reference proteome</keyword>
<dbReference type="Proteomes" id="UP000240865">
    <property type="component" value="Segment"/>
</dbReference>
<sequence>MIVELEETKKWLRMDGEDEDSIIQELIRAAEAYLYNATGKVFKETNYLARLFCMVLVADWYENREMIGSKPSYKARFTVQSMLAQLQYGDDVEGGDRDA</sequence>
<dbReference type="InterPro" id="IPR021146">
    <property type="entry name" value="Phage_gp6-like_head-tail"/>
</dbReference>
<organism evidence="1 2">
    <name type="scientific">Paenibacillus phage Dragolir</name>
    <dbReference type="NCBI Taxonomy" id="2070190"/>
    <lineage>
        <taxon>Viruses</taxon>
        <taxon>Duplodnaviria</taxon>
        <taxon>Heunggongvirae</taxon>
        <taxon>Uroviricota</taxon>
        <taxon>Caudoviricetes</taxon>
        <taxon>Gochnauervirinae</taxon>
        <taxon>Dragolirvirus</taxon>
        <taxon>Dragolirvirus dragolir</taxon>
    </lineage>
</organism>
<protein>
    <submittedName>
        <fullName evidence="1">Head-tail connector complex protein</fullName>
    </submittedName>
</protein>
<dbReference type="InterPro" id="IPR006450">
    <property type="entry name" value="Phage_HK97_gp6-like"/>
</dbReference>
<dbReference type="CDD" id="cd08054">
    <property type="entry name" value="gp6"/>
    <property type="match status" value="1"/>
</dbReference>
<dbReference type="NCBIfam" id="TIGR01560">
    <property type="entry name" value="put_DNA_pack"/>
    <property type="match status" value="1"/>
</dbReference>
<dbReference type="Pfam" id="PF05135">
    <property type="entry name" value="Phage_connect_1"/>
    <property type="match status" value="1"/>
</dbReference>
<name>A0A2I7SBZ6_9CAUD</name>
<accession>A0A2I7SBZ6</accession>
<proteinExistence type="predicted"/>
<dbReference type="EMBL" id="MG727697">
    <property type="protein sequence ID" value="AUS03412.1"/>
    <property type="molecule type" value="Genomic_DNA"/>
</dbReference>
<gene>
    <name evidence="1" type="ORF">DRAGOLIR_6</name>
</gene>